<dbReference type="AlphaFoldDB" id="A0ABD2Z3A5"/>
<dbReference type="Proteomes" id="UP001630127">
    <property type="component" value="Unassembled WGS sequence"/>
</dbReference>
<dbReference type="EMBL" id="JBJUIK010000011">
    <property type="protein sequence ID" value="KAL3513574.1"/>
    <property type="molecule type" value="Genomic_DNA"/>
</dbReference>
<organism evidence="1 2">
    <name type="scientific">Cinchona calisaya</name>
    <dbReference type="NCBI Taxonomy" id="153742"/>
    <lineage>
        <taxon>Eukaryota</taxon>
        <taxon>Viridiplantae</taxon>
        <taxon>Streptophyta</taxon>
        <taxon>Embryophyta</taxon>
        <taxon>Tracheophyta</taxon>
        <taxon>Spermatophyta</taxon>
        <taxon>Magnoliopsida</taxon>
        <taxon>eudicotyledons</taxon>
        <taxon>Gunneridae</taxon>
        <taxon>Pentapetalae</taxon>
        <taxon>asterids</taxon>
        <taxon>lamiids</taxon>
        <taxon>Gentianales</taxon>
        <taxon>Rubiaceae</taxon>
        <taxon>Cinchonoideae</taxon>
        <taxon>Cinchoneae</taxon>
        <taxon>Cinchona</taxon>
    </lineage>
</organism>
<gene>
    <name evidence="1" type="ORF">ACH5RR_026291</name>
</gene>
<evidence type="ECO:0000313" key="2">
    <source>
        <dbReference type="Proteomes" id="UP001630127"/>
    </source>
</evidence>
<sequence>MVESAANASLVEDTMVVEPLDTKTLAKGEEKGTKQNEAIPDGWPHIIRATFVYAKSSRLEGLPLREGLRTLAVQVYGMHALLGKLKRLKITLKTWNKDTFGNVYDYILSAENCLKLWEVEFQIVPSEENCYSLHHAEAELLWHVKNEEEFVRQDVDSKSKFFNATLREKHAKFSTHGIKGSASQWLENSQAIQD</sequence>
<protein>
    <submittedName>
        <fullName evidence="1">Uncharacterized protein</fullName>
    </submittedName>
</protein>
<reference evidence="1 2" key="1">
    <citation type="submission" date="2024-11" db="EMBL/GenBank/DDBJ databases">
        <title>A near-complete genome assembly of Cinchona calisaya.</title>
        <authorList>
            <person name="Lian D.C."/>
            <person name="Zhao X.W."/>
            <person name="Wei L."/>
        </authorList>
    </citation>
    <scope>NUCLEOTIDE SEQUENCE [LARGE SCALE GENOMIC DNA]</scope>
    <source>
        <tissue evidence="1">Nenye</tissue>
    </source>
</reference>
<accession>A0ABD2Z3A5</accession>
<proteinExistence type="predicted"/>
<evidence type="ECO:0000313" key="1">
    <source>
        <dbReference type="EMBL" id="KAL3513574.1"/>
    </source>
</evidence>
<keyword evidence="2" id="KW-1185">Reference proteome</keyword>
<name>A0ABD2Z3A5_9GENT</name>
<comment type="caution">
    <text evidence="1">The sequence shown here is derived from an EMBL/GenBank/DDBJ whole genome shotgun (WGS) entry which is preliminary data.</text>
</comment>